<dbReference type="KEGG" id="ppp:112292030"/>
<dbReference type="RefSeq" id="XP_024395884.1">
    <property type="nucleotide sequence ID" value="XM_024540116.2"/>
</dbReference>
<dbReference type="Proteomes" id="UP000006727">
    <property type="component" value="Chromosome 15"/>
</dbReference>
<dbReference type="EnsemblPlants" id="Pp3c15_12400V3.4">
    <property type="protein sequence ID" value="Pp3c15_12400V3.4"/>
    <property type="gene ID" value="Pp3c15_12400"/>
</dbReference>
<dbReference type="Gramene" id="Pp3c15_12400V3.2">
    <property type="protein sequence ID" value="Pp3c15_12400V3.2"/>
    <property type="gene ID" value="Pp3c15_12400"/>
</dbReference>
<dbReference type="Gramene" id="Pp3c15_12400V3.3">
    <property type="protein sequence ID" value="Pp3c15_12400V3.3"/>
    <property type="gene ID" value="Pp3c15_12400"/>
</dbReference>
<dbReference type="RefSeq" id="XP_024395883.1">
    <property type="nucleotide sequence ID" value="XM_024540115.2"/>
</dbReference>
<dbReference type="Gramene" id="Pp3c15_12400V3.5">
    <property type="protein sequence ID" value="Pp3c15_12400V3.5"/>
    <property type="gene ID" value="Pp3c15_12400"/>
</dbReference>
<dbReference type="Gramene" id="Pp3c15_12400V3.4">
    <property type="protein sequence ID" value="Pp3c15_12400V3.4"/>
    <property type="gene ID" value="Pp3c15_12400"/>
</dbReference>
<accession>A9TLG7</accession>
<dbReference type="EMBL" id="ABEU02000015">
    <property type="protein sequence ID" value="PNR39388.1"/>
    <property type="molecule type" value="Genomic_DNA"/>
</dbReference>
<dbReference type="HOGENOM" id="CLU_101173_0_0_1"/>
<sequence length="240" mass="27303">MQTMIDLAMPSIHTSGGLACMIGSTLACRFEVAEFFVSWQGVLTLAFTGFPDALLELKTQVEEFYPGVMKEFPGSKWPKVSIGCLRDNKRLSRLDLERLRDICSEENSYLISTTPPVEVDKLSIVLFSNCCLEQTLMTTDVTLALPADLRPPNSEHRASVRSVLDEFRRENLDNYYFNASKDGNRSAHYRGFKAGVTLVHFLTSIPRAIARFRERVERELPNMYDWFADRALHITVRAIL</sequence>
<dbReference type="eggNOG" id="ENOG502S4DC">
    <property type="taxonomic scope" value="Eukaryota"/>
</dbReference>
<dbReference type="RefSeq" id="XP_024395882.1">
    <property type="nucleotide sequence ID" value="XM_024540114.2"/>
</dbReference>
<evidence type="ECO:0000313" key="2">
    <source>
        <dbReference type="EnsemblPlants" id="Pp3c15_12400V3.1"/>
    </source>
</evidence>
<name>A9TLG7_PHYPA</name>
<protein>
    <submittedName>
        <fullName evidence="1 2">Uncharacterized protein</fullName>
    </submittedName>
</protein>
<evidence type="ECO:0000313" key="3">
    <source>
        <dbReference type="Proteomes" id="UP000006727"/>
    </source>
</evidence>
<dbReference type="AlphaFoldDB" id="A9TLG7"/>
<dbReference type="PaxDb" id="3218-PP1S258_43V6.1"/>
<proteinExistence type="predicted"/>
<organism evidence="1">
    <name type="scientific">Physcomitrium patens</name>
    <name type="common">Spreading-leaved earth moss</name>
    <name type="synonym">Physcomitrella patens</name>
    <dbReference type="NCBI Taxonomy" id="3218"/>
    <lineage>
        <taxon>Eukaryota</taxon>
        <taxon>Viridiplantae</taxon>
        <taxon>Streptophyta</taxon>
        <taxon>Embryophyta</taxon>
        <taxon>Bryophyta</taxon>
        <taxon>Bryophytina</taxon>
        <taxon>Bryopsida</taxon>
        <taxon>Funariidae</taxon>
        <taxon>Funariales</taxon>
        <taxon>Funariaceae</taxon>
        <taxon>Physcomitrium</taxon>
    </lineage>
</organism>
<dbReference type="Gramene" id="Pp3c15_12400V3.1">
    <property type="protein sequence ID" value="Pp3c15_12400V3.1"/>
    <property type="gene ID" value="Pp3c15_12400"/>
</dbReference>
<dbReference type="EnsemblPlants" id="Pp3c15_12400V3.3">
    <property type="protein sequence ID" value="Pp3c15_12400V3.3"/>
    <property type="gene ID" value="Pp3c15_12400"/>
</dbReference>
<gene>
    <name evidence="2" type="primary">LOC112292030</name>
    <name evidence="1" type="ORF">PHYPA_019666</name>
</gene>
<dbReference type="OMA" id="GSKWPKT"/>
<dbReference type="GeneID" id="112292030"/>
<dbReference type="EnsemblPlants" id="Pp3c15_12400V3.1">
    <property type="protein sequence ID" value="Pp3c15_12400V3.1"/>
    <property type="gene ID" value="Pp3c15_12400"/>
</dbReference>
<dbReference type="OrthoDB" id="2139710at2759"/>
<dbReference type="EnsemblPlants" id="Pp3c15_12400V3.5">
    <property type="protein sequence ID" value="Pp3c15_12400V3.5"/>
    <property type="gene ID" value="Pp3c15_12400"/>
</dbReference>
<reference evidence="2" key="3">
    <citation type="submission" date="2020-12" db="UniProtKB">
        <authorList>
            <consortium name="EnsemblPlants"/>
        </authorList>
    </citation>
    <scope>IDENTIFICATION</scope>
</reference>
<reference evidence="1 3" key="1">
    <citation type="journal article" date="2008" name="Science">
        <title>The Physcomitrella genome reveals evolutionary insights into the conquest of land by plants.</title>
        <authorList>
            <person name="Rensing S."/>
            <person name="Lang D."/>
            <person name="Zimmer A."/>
            <person name="Terry A."/>
            <person name="Salamov A."/>
            <person name="Shapiro H."/>
            <person name="Nishiyama T."/>
            <person name="Perroud P.-F."/>
            <person name="Lindquist E."/>
            <person name="Kamisugi Y."/>
            <person name="Tanahashi T."/>
            <person name="Sakakibara K."/>
            <person name="Fujita T."/>
            <person name="Oishi K."/>
            <person name="Shin-I T."/>
            <person name="Kuroki Y."/>
            <person name="Toyoda A."/>
            <person name="Suzuki Y."/>
            <person name="Hashimoto A."/>
            <person name="Yamaguchi K."/>
            <person name="Sugano A."/>
            <person name="Kohara Y."/>
            <person name="Fujiyama A."/>
            <person name="Anterola A."/>
            <person name="Aoki S."/>
            <person name="Ashton N."/>
            <person name="Barbazuk W.B."/>
            <person name="Barker E."/>
            <person name="Bennetzen J."/>
            <person name="Bezanilla M."/>
            <person name="Blankenship R."/>
            <person name="Cho S.H."/>
            <person name="Dutcher S."/>
            <person name="Estelle M."/>
            <person name="Fawcett J.A."/>
            <person name="Gundlach H."/>
            <person name="Hanada K."/>
            <person name="Heyl A."/>
            <person name="Hicks K.A."/>
            <person name="Hugh J."/>
            <person name="Lohr M."/>
            <person name="Mayer K."/>
            <person name="Melkozernov A."/>
            <person name="Murata T."/>
            <person name="Nelson D."/>
            <person name="Pils B."/>
            <person name="Prigge M."/>
            <person name="Reiss B."/>
            <person name="Renner T."/>
            <person name="Rombauts S."/>
            <person name="Rushton P."/>
            <person name="Sanderfoot A."/>
            <person name="Schween G."/>
            <person name="Shiu S.-H."/>
            <person name="Stueber K."/>
            <person name="Theodoulou F.L."/>
            <person name="Tu H."/>
            <person name="Van de Peer Y."/>
            <person name="Verrier P.J."/>
            <person name="Waters E."/>
            <person name="Wood A."/>
            <person name="Yang L."/>
            <person name="Cove D."/>
            <person name="Cuming A."/>
            <person name="Hasebe M."/>
            <person name="Lucas S."/>
            <person name="Mishler D.B."/>
            <person name="Reski R."/>
            <person name="Grigoriev I."/>
            <person name="Quatrano R.S."/>
            <person name="Boore J.L."/>
        </authorList>
    </citation>
    <scope>NUCLEOTIDE SEQUENCE [LARGE SCALE GENOMIC DNA]</scope>
    <source>
        <strain evidence="2 3">cv. Gransden 2004</strain>
    </source>
</reference>
<evidence type="ECO:0000313" key="1">
    <source>
        <dbReference type="EMBL" id="PNR39388.1"/>
    </source>
</evidence>
<reference evidence="1 3" key="2">
    <citation type="journal article" date="2018" name="Plant J.">
        <title>The Physcomitrella patens chromosome-scale assembly reveals moss genome structure and evolution.</title>
        <authorList>
            <person name="Lang D."/>
            <person name="Ullrich K.K."/>
            <person name="Murat F."/>
            <person name="Fuchs J."/>
            <person name="Jenkins J."/>
            <person name="Haas F.B."/>
            <person name="Piednoel M."/>
            <person name="Gundlach H."/>
            <person name="Van Bel M."/>
            <person name="Meyberg R."/>
            <person name="Vives C."/>
            <person name="Morata J."/>
            <person name="Symeonidi A."/>
            <person name="Hiss M."/>
            <person name="Muchero W."/>
            <person name="Kamisugi Y."/>
            <person name="Saleh O."/>
            <person name="Blanc G."/>
            <person name="Decker E.L."/>
            <person name="van Gessel N."/>
            <person name="Grimwood J."/>
            <person name="Hayes R.D."/>
            <person name="Graham S.W."/>
            <person name="Gunter L.E."/>
            <person name="McDaniel S.F."/>
            <person name="Hoernstein S.N.W."/>
            <person name="Larsson A."/>
            <person name="Li F.W."/>
            <person name="Perroud P.F."/>
            <person name="Phillips J."/>
            <person name="Ranjan P."/>
            <person name="Rokshar D.S."/>
            <person name="Rothfels C.J."/>
            <person name="Schneider L."/>
            <person name="Shu S."/>
            <person name="Stevenson D.W."/>
            <person name="Thummler F."/>
            <person name="Tillich M."/>
            <person name="Villarreal Aguilar J.C."/>
            <person name="Widiez T."/>
            <person name="Wong G.K."/>
            <person name="Wymore A."/>
            <person name="Zhang Y."/>
            <person name="Zimmer A.D."/>
            <person name="Quatrano R.S."/>
            <person name="Mayer K.F.X."/>
            <person name="Goodstein D."/>
            <person name="Casacuberta J.M."/>
            <person name="Vandepoele K."/>
            <person name="Reski R."/>
            <person name="Cuming A.C."/>
            <person name="Tuskan G.A."/>
            <person name="Maumus F."/>
            <person name="Salse J."/>
            <person name="Schmutz J."/>
            <person name="Rensing S.A."/>
        </authorList>
    </citation>
    <scope>NUCLEOTIDE SEQUENCE [LARGE SCALE GENOMIC DNA]</scope>
    <source>
        <strain evidence="2 3">cv. Gransden 2004</strain>
    </source>
</reference>
<dbReference type="EnsemblPlants" id="Pp3c15_12400V3.2">
    <property type="protein sequence ID" value="Pp3c15_12400V3.2"/>
    <property type="gene ID" value="Pp3c15_12400"/>
</dbReference>
<dbReference type="RefSeq" id="XP_024395881.1">
    <property type="nucleotide sequence ID" value="XM_024540113.2"/>
</dbReference>
<keyword evidence="3" id="KW-1185">Reference proteome</keyword>